<reference evidence="3 4" key="1">
    <citation type="submission" date="2019-09" db="EMBL/GenBank/DDBJ databases">
        <title>YIM 132180 draft genome.</title>
        <authorList>
            <person name="Zhang K."/>
        </authorList>
    </citation>
    <scope>NUCLEOTIDE SEQUENCE [LARGE SCALE GENOMIC DNA]</scope>
    <source>
        <strain evidence="3 4">YIM 132180</strain>
    </source>
</reference>
<dbReference type="AlphaFoldDB" id="A0A7V7U1Q2"/>
<gene>
    <name evidence="3" type="ORF">F6X38_00050</name>
</gene>
<evidence type="ECO:0000313" key="3">
    <source>
        <dbReference type="EMBL" id="KAB0682523.1"/>
    </source>
</evidence>
<proteinExistence type="predicted"/>
<feature type="compositionally biased region" description="Basic and acidic residues" evidence="2">
    <location>
        <begin position="197"/>
        <end position="208"/>
    </location>
</feature>
<feature type="compositionally biased region" description="Pro residues" evidence="2">
    <location>
        <begin position="248"/>
        <end position="262"/>
    </location>
</feature>
<dbReference type="EMBL" id="VZDO01000001">
    <property type="protein sequence ID" value="KAB0682523.1"/>
    <property type="molecule type" value="Genomic_DNA"/>
</dbReference>
<feature type="region of interest" description="Disordered" evidence="2">
    <location>
        <begin position="197"/>
        <end position="266"/>
    </location>
</feature>
<comment type="caution">
    <text evidence="3">The sequence shown here is derived from an EMBL/GenBank/DDBJ whole genome shotgun (WGS) entry which is preliminary data.</text>
</comment>
<protein>
    <submittedName>
        <fullName evidence="3">Uncharacterized protein</fullName>
    </submittedName>
</protein>
<dbReference type="RefSeq" id="WP_150967497.1">
    <property type="nucleotide sequence ID" value="NZ_VZDO01000001.1"/>
</dbReference>
<keyword evidence="4" id="KW-1185">Reference proteome</keyword>
<organism evidence="3 4">
    <name type="scientific">Plantimonas leprariae</name>
    <dbReference type="NCBI Taxonomy" id="2615207"/>
    <lineage>
        <taxon>Bacteria</taxon>
        <taxon>Pseudomonadati</taxon>
        <taxon>Pseudomonadota</taxon>
        <taxon>Alphaproteobacteria</taxon>
        <taxon>Hyphomicrobiales</taxon>
        <taxon>Aurantimonadaceae</taxon>
        <taxon>Plantimonas</taxon>
    </lineage>
</organism>
<evidence type="ECO:0000256" key="2">
    <source>
        <dbReference type="SAM" id="MobiDB-lite"/>
    </source>
</evidence>
<keyword evidence="1" id="KW-0175">Coiled coil</keyword>
<feature type="coiled-coil region" evidence="1">
    <location>
        <begin position="162"/>
        <end position="189"/>
    </location>
</feature>
<accession>A0A7V7U1Q2</accession>
<feature type="compositionally biased region" description="Basic and acidic residues" evidence="2">
    <location>
        <begin position="336"/>
        <end position="351"/>
    </location>
</feature>
<evidence type="ECO:0000313" key="4">
    <source>
        <dbReference type="Proteomes" id="UP000432089"/>
    </source>
</evidence>
<evidence type="ECO:0000256" key="1">
    <source>
        <dbReference type="SAM" id="Coils"/>
    </source>
</evidence>
<name>A0A7V7U1Q2_9HYPH</name>
<dbReference type="Proteomes" id="UP000432089">
    <property type="component" value="Unassembled WGS sequence"/>
</dbReference>
<sequence>MIASVLVFALGALAATLAALLLAPLLWRKAQDFARREYDATLPATANEIRAEFDVVRAAAAMDVRRGEVEVAAMRERLGLAQAELGRANVEIAALGKRNRDAAAEMASFSAERDNFREIFAAHRDKERALSETLDEAKRDGSLNAEELEALAVRFREVSDLAEERKVELVAAETKIERLTDTLRSVERASGEKDTLIRLLRRDGDSQRESAATAGSSGAKRAAGLVPGMLAARNAAPPPTPAATAEPLPSPAEPATPPPPALASPSALAETGLDAALERTRGGGELSEAEAEGLRDRIAAVAAGVIHRTAVREGPGSPLEPLLRPAGDTPSGPHRSIADRVRALAAGRDETQPSDAPPRAE</sequence>
<feature type="region of interest" description="Disordered" evidence="2">
    <location>
        <begin position="309"/>
        <end position="361"/>
    </location>
</feature>